<evidence type="ECO:0000313" key="2">
    <source>
        <dbReference type="EMBL" id="CAK9041469.1"/>
    </source>
</evidence>
<evidence type="ECO:0000256" key="1">
    <source>
        <dbReference type="SAM" id="SignalP"/>
    </source>
</evidence>
<name>A0ABP0LU08_9DINO</name>
<feature type="non-terminal residue" evidence="2">
    <location>
        <position position="529"/>
    </location>
</feature>
<gene>
    <name evidence="2" type="ORF">SCF082_LOCUS23954</name>
</gene>
<dbReference type="Proteomes" id="UP001642464">
    <property type="component" value="Unassembled WGS sequence"/>
</dbReference>
<sequence length="529" mass="57722">MHPLRALLLLLQVAASASCDANAALSKCEQVEKISIASGAAECEYRRVFYTCMLQEGCYYNPACNDGFTAVHCSELCAAEPLLATCVETPNRPAPQDYHLCPHLPKDLVTTAPPTLEDFLAAPALPYTFTVWISFRAVESADPASLLPALLPAAIGKSLGSFFQLDPLAVVVQEMSHSKGALTLPGSVAAPTWTQHTSFISLNIHIRNVSDIQRMQTLVDSTLVGSFQTEARDGLDALEERLAQELDSVFPEASNLQLARLQIQAITGLTSDFPALAETTTELTTTTEVPKLQLQRWNAWRVRCMEGVVYRWEVAELQLWASDCPAPSSAHTDRPHLLRGAGYRAISSPSFAEFLPENAFDGEPNLQRTAWLTACVGCSSGETWIGLQGEEPFRVACVVLWQGQSGTSMCSRTVVEASDSLTTWEVQGEMDELNEVQTLCVPRRPQDFPDLNCGTLADGCGGEVRFGDCPGLRQLCESNRCVCQGRFEVSEPRFQGWDCGSYEDGCGGSLRFGLCDNSTNTTCVNHRCK</sequence>
<dbReference type="PROSITE" id="PS51257">
    <property type="entry name" value="PROKAR_LIPOPROTEIN"/>
    <property type="match status" value="1"/>
</dbReference>
<evidence type="ECO:0000313" key="3">
    <source>
        <dbReference type="Proteomes" id="UP001642464"/>
    </source>
</evidence>
<comment type="caution">
    <text evidence="2">The sequence shown here is derived from an EMBL/GenBank/DDBJ whole genome shotgun (WGS) entry which is preliminary data.</text>
</comment>
<proteinExistence type="predicted"/>
<feature type="chain" id="PRO_5045163075" evidence="1">
    <location>
        <begin position="20"/>
        <end position="529"/>
    </location>
</feature>
<dbReference type="EMBL" id="CAXAMM010017580">
    <property type="protein sequence ID" value="CAK9041469.1"/>
    <property type="molecule type" value="Genomic_DNA"/>
</dbReference>
<organism evidence="2 3">
    <name type="scientific">Durusdinium trenchii</name>
    <dbReference type="NCBI Taxonomy" id="1381693"/>
    <lineage>
        <taxon>Eukaryota</taxon>
        <taxon>Sar</taxon>
        <taxon>Alveolata</taxon>
        <taxon>Dinophyceae</taxon>
        <taxon>Suessiales</taxon>
        <taxon>Symbiodiniaceae</taxon>
        <taxon>Durusdinium</taxon>
    </lineage>
</organism>
<keyword evidence="1" id="KW-0732">Signal</keyword>
<feature type="signal peptide" evidence="1">
    <location>
        <begin position="1"/>
        <end position="19"/>
    </location>
</feature>
<keyword evidence="3" id="KW-1185">Reference proteome</keyword>
<reference evidence="2 3" key="1">
    <citation type="submission" date="2024-02" db="EMBL/GenBank/DDBJ databases">
        <authorList>
            <person name="Chen Y."/>
            <person name="Shah S."/>
            <person name="Dougan E. K."/>
            <person name="Thang M."/>
            <person name="Chan C."/>
        </authorList>
    </citation>
    <scope>NUCLEOTIDE SEQUENCE [LARGE SCALE GENOMIC DNA]</scope>
</reference>
<accession>A0ABP0LU08</accession>
<protein>
    <submittedName>
        <fullName evidence="2">Chloroplastic</fullName>
    </submittedName>
</protein>